<reference evidence="1 2" key="1">
    <citation type="submission" date="2020-06" db="EMBL/GenBank/DDBJ databases">
        <title>Whole-genome sequence of Allochromatium humboldtianum DSM 21881, type strain.</title>
        <authorList>
            <person name="Kyndt J.A."/>
            <person name="Meyer T.E."/>
        </authorList>
    </citation>
    <scope>NUCLEOTIDE SEQUENCE [LARGE SCALE GENOMIC DNA]</scope>
    <source>
        <strain evidence="1 2">DSM 21881</strain>
    </source>
</reference>
<evidence type="ECO:0000313" key="2">
    <source>
        <dbReference type="Proteomes" id="UP000592294"/>
    </source>
</evidence>
<proteinExistence type="predicted"/>
<comment type="caution">
    <text evidence="1">The sequence shown here is derived from an EMBL/GenBank/DDBJ whole genome shotgun (WGS) entry which is preliminary data.</text>
</comment>
<sequence>MITPAQETSLPETTAPALAIQAGLLDSVETPPAPIPELRITCDDCAAACCKLEVVCLTETGVPRHFTTRDAWGAITMDRLDDGWCAALDRDTLLCRIYDRRPLLCREFEMGGPDCLAEREAAWHNS</sequence>
<dbReference type="Proteomes" id="UP000592294">
    <property type="component" value="Unassembled WGS sequence"/>
</dbReference>
<dbReference type="EMBL" id="JABZEO010000014">
    <property type="protein sequence ID" value="NVZ10982.1"/>
    <property type="molecule type" value="Genomic_DNA"/>
</dbReference>
<dbReference type="Pfam" id="PF03692">
    <property type="entry name" value="CxxCxxCC"/>
    <property type="match status" value="1"/>
</dbReference>
<dbReference type="RefSeq" id="WP_176977707.1">
    <property type="nucleotide sequence ID" value="NZ_JABZEO010000014.1"/>
</dbReference>
<protein>
    <submittedName>
        <fullName evidence="1">YkgJ family cysteine cluster protein</fullName>
    </submittedName>
</protein>
<dbReference type="AlphaFoldDB" id="A0A850RIQ8"/>
<accession>A0A850RIQ8</accession>
<dbReference type="InterPro" id="IPR005358">
    <property type="entry name" value="Puta_zinc/iron-chelating_dom"/>
</dbReference>
<keyword evidence="2" id="KW-1185">Reference proteome</keyword>
<name>A0A850RIQ8_9GAMM</name>
<evidence type="ECO:0000313" key="1">
    <source>
        <dbReference type="EMBL" id="NVZ10982.1"/>
    </source>
</evidence>
<organism evidence="1 2">
    <name type="scientific">Allochromatium humboldtianum</name>
    <dbReference type="NCBI Taxonomy" id="504901"/>
    <lineage>
        <taxon>Bacteria</taxon>
        <taxon>Pseudomonadati</taxon>
        <taxon>Pseudomonadota</taxon>
        <taxon>Gammaproteobacteria</taxon>
        <taxon>Chromatiales</taxon>
        <taxon>Chromatiaceae</taxon>
        <taxon>Allochromatium</taxon>
    </lineage>
</organism>
<gene>
    <name evidence="1" type="ORF">HW932_17125</name>
</gene>